<evidence type="ECO:0000313" key="2">
    <source>
        <dbReference type="EMBL" id="KRX03194.1"/>
    </source>
</evidence>
<dbReference type="InParanoid" id="A0A0V0QLZ3"/>
<dbReference type="AlphaFoldDB" id="A0A0V0QLZ3"/>
<feature type="transmembrane region" description="Helical" evidence="1">
    <location>
        <begin position="79"/>
        <end position="100"/>
    </location>
</feature>
<gene>
    <name evidence="2" type="ORF">PPERSA_07022</name>
</gene>
<dbReference type="EMBL" id="LDAU01000142">
    <property type="protein sequence ID" value="KRX03194.1"/>
    <property type="molecule type" value="Genomic_DNA"/>
</dbReference>
<accession>A0A0V0QLZ3</accession>
<keyword evidence="1" id="KW-1133">Transmembrane helix</keyword>
<dbReference type="Proteomes" id="UP000054937">
    <property type="component" value="Unassembled WGS sequence"/>
</dbReference>
<proteinExistence type="predicted"/>
<keyword evidence="1" id="KW-0472">Membrane</keyword>
<keyword evidence="1" id="KW-0812">Transmembrane</keyword>
<sequence length="190" mass="22497">MTILNSKIFKALGKTFIKPFAKQLTKLGGKNEQGYLRKYMIKGGNNIYYINNIIYRVFQNKKIRGYKPQPLPEDRAVEMFNYFIVEVFFLYGFLGGFAVYEAIQKYKKIQEEQDETENIYQTVHDNTIKIDKILEDLDEQQKLAEVNSQIQVELDKALERYVQLNMIYDQVLADQSKKYGYVQQNQEKKE</sequence>
<dbReference type="InterPro" id="IPR010754">
    <property type="entry name" value="OPA3-like"/>
</dbReference>
<comment type="caution">
    <text evidence="2">The sequence shown here is derived from an EMBL/GenBank/DDBJ whole genome shotgun (WGS) entry which is preliminary data.</text>
</comment>
<evidence type="ECO:0008006" key="4">
    <source>
        <dbReference type="Google" id="ProtNLM"/>
    </source>
</evidence>
<name>A0A0V0QLZ3_PSEPJ</name>
<dbReference type="Pfam" id="PF07047">
    <property type="entry name" value="OPA3"/>
    <property type="match status" value="1"/>
</dbReference>
<protein>
    <recommendedName>
        <fullName evidence="4">Optic atrophy 3-like protein</fullName>
    </recommendedName>
</protein>
<dbReference type="OMA" id="WEAWINR"/>
<organism evidence="2 3">
    <name type="scientific">Pseudocohnilembus persalinus</name>
    <name type="common">Ciliate</name>
    <dbReference type="NCBI Taxonomy" id="266149"/>
    <lineage>
        <taxon>Eukaryota</taxon>
        <taxon>Sar</taxon>
        <taxon>Alveolata</taxon>
        <taxon>Ciliophora</taxon>
        <taxon>Intramacronucleata</taxon>
        <taxon>Oligohymenophorea</taxon>
        <taxon>Scuticociliatia</taxon>
        <taxon>Philasterida</taxon>
        <taxon>Pseudocohnilembidae</taxon>
        <taxon>Pseudocohnilembus</taxon>
    </lineage>
</organism>
<reference evidence="2 3" key="1">
    <citation type="journal article" date="2015" name="Sci. Rep.">
        <title>Genome of the facultative scuticociliatosis pathogen Pseudocohnilembus persalinus provides insight into its virulence through horizontal gene transfer.</title>
        <authorList>
            <person name="Xiong J."/>
            <person name="Wang G."/>
            <person name="Cheng J."/>
            <person name="Tian M."/>
            <person name="Pan X."/>
            <person name="Warren A."/>
            <person name="Jiang C."/>
            <person name="Yuan D."/>
            <person name="Miao W."/>
        </authorList>
    </citation>
    <scope>NUCLEOTIDE SEQUENCE [LARGE SCALE GENOMIC DNA]</scope>
    <source>
        <strain evidence="2">36N120E</strain>
    </source>
</reference>
<evidence type="ECO:0000256" key="1">
    <source>
        <dbReference type="SAM" id="Phobius"/>
    </source>
</evidence>
<evidence type="ECO:0000313" key="3">
    <source>
        <dbReference type="Proteomes" id="UP000054937"/>
    </source>
</evidence>
<keyword evidence="3" id="KW-1185">Reference proteome</keyword>